<feature type="domain" description="GDPGP1-like C-terminal" evidence="14">
    <location>
        <begin position="350"/>
        <end position="491"/>
    </location>
</feature>
<dbReference type="KEGG" id="mpp:MICPUCDRAFT_63706"/>
<dbReference type="GO" id="GO:0080048">
    <property type="term" value="F:GDP-D-glucose phosphorylase activity"/>
    <property type="evidence" value="ECO:0007669"/>
    <property type="project" value="UniProtKB-EC"/>
</dbReference>
<keyword evidence="7" id="KW-0963">Cytoplasm</keyword>
<accession>C1N5M2</accession>
<gene>
    <name evidence="16" type="ORF">MICPUCDRAFT_63706</name>
</gene>
<dbReference type="GO" id="GO:0000166">
    <property type="term" value="F:nucleotide binding"/>
    <property type="evidence" value="ECO:0007669"/>
    <property type="project" value="UniProtKB-KW"/>
</dbReference>
<dbReference type="GO" id="GO:0006006">
    <property type="term" value="P:glucose metabolic process"/>
    <property type="evidence" value="ECO:0007669"/>
    <property type="project" value="TreeGrafter"/>
</dbReference>
<sequence length="607" mass="64026">MATIKRVETMISMHQMDDEDDPKANTVARVVRARRPLPLLTYAKHRQECEPKRVRSFGSFDDLRVPDISANGQGCVNMDAYANDGGFSDDGSLSTSCAATFGVNDGCGGSDGGGSDAGGGGGGGGGGGSQSGYVQDVSPFDRILLAAWEDRFAAGLFRYDVTACDTKIIPGRIGFVAQYNEGRATKKRPTEFKVDQVCQEFDAGKFNFTKADKAEILFRFSPGGVGQTRSEYVASAPIEYADADRVRGESDAPTVVFINVSPIEYGHVLLTPRVTDCLPQRISKDALLPALFMAAESRNPYFRVGYNSLGAYATINHLHFQAYYLMEAFPIERAPTRALGLHVHAEGGALSSGVVVKNVVDYPARCLCFERADPSRGSDGFESLAASLAVCCERLQARDVPFNLLVADHGARVFLIPNQFSQRAAKGALPADVVSTGVNPAVFEISGHLLYKQREDFETCDEASATRLLSCASLSEEDYDAACADVLALLDAAETGGADDASATSSPRGGLGLGLGGGRVSPLDDGWGGVGRGGSIPPSSEYANDVAMTVPGRPRTMTTTTTTTTTSPGGSGIGMDAAKRRSAAESPTHPPLVGSSDDEAVVPSVSD</sequence>
<dbReference type="Proteomes" id="UP000001876">
    <property type="component" value="Unassembled WGS sequence"/>
</dbReference>
<dbReference type="EC" id="2.7.7.78" evidence="5"/>
<evidence type="ECO:0000259" key="14">
    <source>
        <dbReference type="Pfam" id="PF26216"/>
    </source>
</evidence>
<dbReference type="InterPro" id="IPR058865">
    <property type="entry name" value="GDPGP1_C"/>
</dbReference>
<dbReference type="GO" id="GO:0005737">
    <property type="term" value="C:cytoplasm"/>
    <property type="evidence" value="ECO:0007669"/>
    <property type="project" value="UniProtKB-SubCell"/>
</dbReference>
<comment type="catalytic activity">
    <reaction evidence="1">
        <text>GDP-alpha-D-glucose + phosphate = alpha-D-glucose 1-phosphate + GDP + H(+)</text>
        <dbReference type="Rhea" id="RHEA:30387"/>
        <dbReference type="ChEBI" id="CHEBI:15378"/>
        <dbReference type="ChEBI" id="CHEBI:43474"/>
        <dbReference type="ChEBI" id="CHEBI:58189"/>
        <dbReference type="ChEBI" id="CHEBI:58601"/>
        <dbReference type="ChEBI" id="CHEBI:62230"/>
        <dbReference type="EC" id="2.7.7.78"/>
    </reaction>
</comment>
<comment type="similarity">
    <text evidence="4">Belongs to the GDPGP1 family.</text>
</comment>
<dbReference type="eggNOG" id="KOG2720">
    <property type="taxonomic scope" value="Eukaryota"/>
</dbReference>
<name>C1N5M2_MICPC</name>
<protein>
    <recommendedName>
        <fullName evidence="6">GDP-D-glucose phosphorylase 1</fullName>
        <ecNumber evidence="5">2.7.7.78</ecNumber>
    </recommendedName>
</protein>
<evidence type="ECO:0000313" key="17">
    <source>
        <dbReference type="Proteomes" id="UP000001876"/>
    </source>
</evidence>
<evidence type="ECO:0000256" key="2">
    <source>
        <dbReference type="ARBA" id="ARBA00003049"/>
    </source>
</evidence>
<reference evidence="16 17" key="1">
    <citation type="journal article" date="2009" name="Science">
        <title>Green evolution and dynamic adaptations revealed by genomes of the marine picoeukaryotes Micromonas.</title>
        <authorList>
            <person name="Worden A.Z."/>
            <person name="Lee J.H."/>
            <person name="Mock T."/>
            <person name="Rouze P."/>
            <person name="Simmons M.P."/>
            <person name="Aerts A.L."/>
            <person name="Allen A.E."/>
            <person name="Cuvelier M.L."/>
            <person name="Derelle E."/>
            <person name="Everett M.V."/>
            <person name="Foulon E."/>
            <person name="Grimwood J."/>
            <person name="Gundlach H."/>
            <person name="Henrissat B."/>
            <person name="Napoli C."/>
            <person name="McDonald S.M."/>
            <person name="Parker M.S."/>
            <person name="Rombauts S."/>
            <person name="Salamov A."/>
            <person name="Von Dassow P."/>
            <person name="Badger J.H."/>
            <person name="Coutinho P.M."/>
            <person name="Demir E."/>
            <person name="Dubchak I."/>
            <person name="Gentemann C."/>
            <person name="Eikrem W."/>
            <person name="Gready J.E."/>
            <person name="John U."/>
            <person name="Lanier W."/>
            <person name="Lindquist E.A."/>
            <person name="Lucas S."/>
            <person name="Mayer K.F."/>
            <person name="Moreau H."/>
            <person name="Not F."/>
            <person name="Otillar R."/>
            <person name="Panaud O."/>
            <person name="Pangilinan J."/>
            <person name="Paulsen I."/>
            <person name="Piegu B."/>
            <person name="Poliakov A."/>
            <person name="Robbens S."/>
            <person name="Schmutz J."/>
            <person name="Toulza E."/>
            <person name="Wyss T."/>
            <person name="Zelensky A."/>
            <person name="Zhou K."/>
            <person name="Armbrust E.V."/>
            <person name="Bhattacharya D."/>
            <person name="Goodenough U.W."/>
            <person name="Van de Peer Y."/>
            <person name="Grigoriev I.V."/>
        </authorList>
    </citation>
    <scope>NUCLEOTIDE SEQUENCE [LARGE SCALE GENOMIC DNA]</scope>
    <source>
        <strain evidence="16 17">CCMP1545</strain>
    </source>
</reference>
<feature type="domain" description="GDPGP1-like N-terminal" evidence="15">
    <location>
        <begin position="140"/>
        <end position="323"/>
    </location>
</feature>
<evidence type="ECO:0000256" key="8">
    <source>
        <dbReference type="ARBA" id="ARBA00022658"/>
    </source>
</evidence>
<keyword evidence="12" id="KW-0378">Hydrolase</keyword>
<dbReference type="GO" id="GO:0005085">
    <property type="term" value="F:guanyl-nucleotide exchange factor activity"/>
    <property type="evidence" value="ECO:0007669"/>
    <property type="project" value="UniProtKB-KW"/>
</dbReference>
<dbReference type="PANTHER" id="PTHR20884">
    <property type="entry name" value="GDP-D-GLUCOSE PHOSPHORYLASE 1"/>
    <property type="match status" value="1"/>
</dbReference>
<evidence type="ECO:0000256" key="4">
    <source>
        <dbReference type="ARBA" id="ARBA00006451"/>
    </source>
</evidence>
<dbReference type="AlphaFoldDB" id="C1N5M2"/>
<comment type="subcellular location">
    <subcellularLocation>
        <location evidence="3">Cytoplasm</location>
    </subcellularLocation>
</comment>
<keyword evidence="10" id="KW-0548">Nucleotidyltransferase</keyword>
<evidence type="ECO:0000256" key="7">
    <source>
        <dbReference type="ARBA" id="ARBA00022490"/>
    </source>
</evidence>
<dbReference type="STRING" id="564608.C1N5M2"/>
<keyword evidence="8" id="KW-0344">Guanine-nucleotide releasing factor</keyword>
<dbReference type="OrthoDB" id="417175at2759"/>
<dbReference type="InterPro" id="IPR058866">
    <property type="entry name" value="GDPGP1_N"/>
</dbReference>
<evidence type="ECO:0000256" key="12">
    <source>
        <dbReference type="ARBA" id="ARBA00022801"/>
    </source>
</evidence>
<dbReference type="RefSeq" id="XP_003063182.1">
    <property type="nucleotide sequence ID" value="XM_003063136.1"/>
</dbReference>
<dbReference type="PANTHER" id="PTHR20884:SF8">
    <property type="entry name" value="GDP-D-GLUCOSE PHOSPHORYLASE 1"/>
    <property type="match status" value="1"/>
</dbReference>
<evidence type="ECO:0000256" key="5">
    <source>
        <dbReference type="ARBA" id="ARBA00012507"/>
    </source>
</evidence>
<evidence type="ECO:0000256" key="1">
    <source>
        <dbReference type="ARBA" id="ARBA00000063"/>
    </source>
</evidence>
<dbReference type="GeneID" id="9688827"/>
<evidence type="ECO:0000259" key="15">
    <source>
        <dbReference type="Pfam" id="PF26217"/>
    </source>
</evidence>
<organism evidence="17">
    <name type="scientific">Micromonas pusilla (strain CCMP1545)</name>
    <name type="common">Picoplanktonic green alga</name>
    <dbReference type="NCBI Taxonomy" id="564608"/>
    <lineage>
        <taxon>Eukaryota</taxon>
        <taxon>Viridiplantae</taxon>
        <taxon>Chlorophyta</taxon>
        <taxon>Mamiellophyceae</taxon>
        <taxon>Mamiellales</taxon>
        <taxon>Mamiellaceae</taxon>
        <taxon>Micromonas</taxon>
    </lineage>
</organism>
<evidence type="ECO:0000256" key="13">
    <source>
        <dbReference type="SAM" id="MobiDB-lite"/>
    </source>
</evidence>
<keyword evidence="9" id="KW-0808">Transferase</keyword>
<evidence type="ECO:0000313" key="16">
    <source>
        <dbReference type="EMBL" id="EEH52318.1"/>
    </source>
</evidence>
<proteinExistence type="inferred from homology"/>
<evidence type="ECO:0000256" key="11">
    <source>
        <dbReference type="ARBA" id="ARBA00022741"/>
    </source>
</evidence>
<dbReference type="InterPro" id="IPR026506">
    <property type="entry name" value="GDPGP"/>
</dbReference>
<comment type="function">
    <text evidence="2">Specific and highly efficient GDP-D-glucose phosphorylase regulating the levels of GDP-D-glucose in cells.</text>
</comment>
<evidence type="ECO:0000256" key="9">
    <source>
        <dbReference type="ARBA" id="ARBA00022679"/>
    </source>
</evidence>
<keyword evidence="11" id="KW-0547">Nucleotide-binding</keyword>
<feature type="compositionally biased region" description="Low complexity" evidence="13">
    <location>
        <begin position="556"/>
        <end position="566"/>
    </location>
</feature>
<dbReference type="GO" id="GO:0016787">
    <property type="term" value="F:hydrolase activity"/>
    <property type="evidence" value="ECO:0007669"/>
    <property type="project" value="UniProtKB-KW"/>
</dbReference>
<evidence type="ECO:0000256" key="3">
    <source>
        <dbReference type="ARBA" id="ARBA00004496"/>
    </source>
</evidence>
<evidence type="ECO:0000256" key="10">
    <source>
        <dbReference type="ARBA" id="ARBA00022695"/>
    </source>
</evidence>
<dbReference type="EMBL" id="GG663748">
    <property type="protein sequence ID" value="EEH52318.1"/>
    <property type="molecule type" value="Genomic_DNA"/>
</dbReference>
<dbReference type="Pfam" id="PF26216">
    <property type="entry name" value="GDPGP1_C"/>
    <property type="match status" value="1"/>
</dbReference>
<dbReference type="Pfam" id="PF26217">
    <property type="entry name" value="GDPGP1_N"/>
    <property type="match status" value="1"/>
</dbReference>
<keyword evidence="17" id="KW-1185">Reference proteome</keyword>
<feature type="region of interest" description="Disordered" evidence="13">
    <location>
        <begin position="531"/>
        <end position="607"/>
    </location>
</feature>
<evidence type="ECO:0000256" key="6">
    <source>
        <dbReference type="ARBA" id="ARBA00018857"/>
    </source>
</evidence>